<feature type="compositionally biased region" description="Polar residues" evidence="1">
    <location>
        <begin position="429"/>
        <end position="438"/>
    </location>
</feature>
<proteinExistence type="predicted"/>
<gene>
    <name evidence="2" type="ORF">CTEN210_09242</name>
</gene>
<feature type="compositionally biased region" description="Basic and acidic residues" evidence="1">
    <location>
        <begin position="463"/>
        <end position="480"/>
    </location>
</feature>
<reference evidence="2 3" key="1">
    <citation type="journal article" date="2021" name="Sci. Rep.">
        <title>The genome of the diatom Chaetoceros tenuissimus carries an ancient integrated fragment of an extant virus.</title>
        <authorList>
            <person name="Hongo Y."/>
            <person name="Kimura K."/>
            <person name="Takaki Y."/>
            <person name="Yoshida Y."/>
            <person name="Baba S."/>
            <person name="Kobayashi G."/>
            <person name="Nagasaki K."/>
            <person name="Hano T."/>
            <person name="Tomaru Y."/>
        </authorList>
    </citation>
    <scope>NUCLEOTIDE SEQUENCE [LARGE SCALE GENOMIC DNA]</scope>
    <source>
        <strain evidence="2 3">NIES-3715</strain>
    </source>
</reference>
<feature type="region of interest" description="Disordered" evidence="1">
    <location>
        <begin position="369"/>
        <end position="408"/>
    </location>
</feature>
<keyword evidence="3" id="KW-1185">Reference proteome</keyword>
<organism evidence="2 3">
    <name type="scientific">Chaetoceros tenuissimus</name>
    <dbReference type="NCBI Taxonomy" id="426638"/>
    <lineage>
        <taxon>Eukaryota</taxon>
        <taxon>Sar</taxon>
        <taxon>Stramenopiles</taxon>
        <taxon>Ochrophyta</taxon>
        <taxon>Bacillariophyta</taxon>
        <taxon>Coscinodiscophyceae</taxon>
        <taxon>Chaetocerotophycidae</taxon>
        <taxon>Chaetocerotales</taxon>
        <taxon>Chaetocerotaceae</taxon>
        <taxon>Chaetoceros</taxon>
    </lineage>
</organism>
<sequence>MPASEAVAGMTRPEPMDARSVKKARRRQNAKSSSLKLGKSVKLGDRMCWVREPNVTIDDDSIQWWPGIEYMSFKELIADSYDLKFRINILKLIKKYPDQRNARVIVGFKGNSYFYRTIQSDAHREGRVAEYWDNVDKYDCECDSYLKGFKMLQTAQEIYLSKVEPADDSDEGSPMHVDGHNEISPVSSNEGGDVEMREDGIPANITVQARTIEDDFGNKCSPPKMTESAQVIETISTNKNTEKPETQTAVSPIENETEENAADIGIEPYMKWKEVFRKLKKAGWKYITNPKFGEFDYVFIKPNRKHPNKGGKVNEDYYEVNIMGWSDKIEEYVKEQYNWLGEEAEYSNAPSPESSVPENDEKIVDDEKFGAGREDGDEDELIDDNSAKDEKEDVFEFEESDQKKPSSYWAPTFFKAGLKKIFGEKTQDGGKQSSTKLTQSKRKGDGILSTQSSKKQKKIKKQNSAEKSKTKKAPKGEWGKKSTSKKKAKKTNIETIKVTSPPSPAKPQLSWLDLKNVEGWYHSRAPTSKYPLLDWLYIRPGFTKMDTLGEHCFSSEEDAVKYALDHPEILQTLKPYAISSPVTSEASCVVPSSQPSVEEHENISSPSYRDEDDSLETESPDVEDPTSASPLSSASTDSSVMSQLLWIDLKSAEGWTYTNAPTSDLVTSYYYVRPGCSVKGIENVDWFKSEEAAVSYALKHPECLQNLKVSAIEPDSPESQQSFEFFGVENANSWWQLDKVPKFTTIWKSLRKIGVKHTSRGYQIPNGDCFESAEDLQKYLCKHGLPANASTELSNDELSDLMRYISLSHIPKRVSNASLYNGNGNVALMNLPGGASFSDADAWKILCRFCQAEKRDSFFMPFEETKSFNSIAEIRQYIRANGIQMQESWSDEAEELIVCVLLWASTLPVPVEEAVNQDCDNEEIKAIEVAGSNDLDISQVAVAMALTTAEKDIVSEKDDVEQNTEPDHHLATMEETVLEGKDAVDSSTNAGDYSSQDVRVDENIQNKVNFSLEPEVHANSSQEGSLVEYQLKASNSLQANEIKECHSTHNDRLMEDVNQENNGSPLNESILSDLDKDLDSPSSSVNSILERLGDEATIGVIDGRLDCSPKKNTRIAQGPREDIKRRLDSRFEQASVLETLMNPDVQNERNVQENTQSPDSFYSANEAEEHRGTEENVDFSNDLNLSANYDIESDQFRDYGSDEDESMCDDNNPMTQAEGFDATFDFDE</sequence>
<accession>A0AAD3CV11</accession>
<feature type="region of interest" description="Disordered" evidence="1">
    <location>
        <begin position="1194"/>
        <end position="1228"/>
    </location>
</feature>
<name>A0AAD3CV11_9STRA</name>
<feature type="region of interest" description="Disordered" evidence="1">
    <location>
        <begin position="425"/>
        <end position="505"/>
    </location>
</feature>
<feature type="region of interest" description="Disordered" evidence="1">
    <location>
        <begin position="587"/>
        <end position="635"/>
    </location>
</feature>
<protein>
    <submittedName>
        <fullName evidence="2">Uncharacterized protein</fullName>
    </submittedName>
</protein>
<feature type="compositionally biased region" description="Low complexity" evidence="1">
    <location>
        <begin position="625"/>
        <end position="635"/>
    </location>
</feature>
<dbReference type="EMBL" id="BLLK01000046">
    <property type="protein sequence ID" value="GFH52766.1"/>
    <property type="molecule type" value="Genomic_DNA"/>
</dbReference>
<feature type="region of interest" description="Disordered" evidence="1">
    <location>
        <begin position="1"/>
        <end position="36"/>
    </location>
</feature>
<comment type="caution">
    <text evidence="2">The sequence shown here is derived from an EMBL/GenBank/DDBJ whole genome shotgun (WGS) entry which is preliminary data.</text>
</comment>
<dbReference type="AlphaFoldDB" id="A0AAD3CV11"/>
<feature type="compositionally biased region" description="Acidic residues" evidence="1">
    <location>
        <begin position="610"/>
        <end position="624"/>
    </location>
</feature>
<feature type="region of interest" description="Disordered" evidence="1">
    <location>
        <begin position="165"/>
        <end position="191"/>
    </location>
</feature>
<feature type="compositionally biased region" description="Polar residues" evidence="1">
    <location>
        <begin position="587"/>
        <end position="596"/>
    </location>
</feature>
<evidence type="ECO:0000256" key="1">
    <source>
        <dbReference type="SAM" id="MobiDB-lite"/>
    </source>
</evidence>
<dbReference type="Proteomes" id="UP001054902">
    <property type="component" value="Unassembled WGS sequence"/>
</dbReference>
<evidence type="ECO:0000313" key="3">
    <source>
        <dbReference type="Proteomes" id="UP001054902"/>
    </source>
</evidence>
<evidence type="ECO:0000313" key="2">
    <source>
        <dbReference type="EMBL" id="GFH52766.1"/>
    </source>
</evidence>